<proteinExistence type="predicted"/>
<dbReference type="Proteomes" id="UP000309997">
    <property type="component" value="Unassembled WGS sequence"/>
</dbReference>
<comment type="caution">
    <text evidence="1">The sequence shown here is derived from an EMBL/GenBank/DDBJ whole genome shotgun (WGS) entry which is preliminary data.</text>
</comment>
<protein>
    <submittedName>
        <fullName evidence="1">Uncharacterized protein</fullName>
    </submittedName>
</protein>
<evidence type="ECO:0000313" key="1">
    <source>
        <dbReference type="EMBL" id="KAL3576608.1"/>
    </source>
</evidence>
<evidence type="ECO:0000313" key="2">
    <source>
        <dbReference type="Proteomes" id="UP000309997"/>
    </source>
</evidence>
<keyword evidence="2" id="KW-1185">Reference proteome</keyword>
<name>A0ACC4BDG3_POPAL</name>
<organism evidence="1 2">
    <name type="scientific">Populus alba</name>
    <name type="common">White poplar</name>
    <dbReference type="NCBI Taxonomy" id="43335"/>
    <lineage>
        <taxon>Eukaryota</taxon>
        <taxon>Viridiplantae</taxon>
        <taxon>Streptophyta</taxon>
        <taxon>Embryophyta</taxon>
        <taxon>Tracheophyta</taxon>
        <taxon>Spermatophyta</taxon>
        <taxon>Magnoliopsida</taxon>
        <taxon>eudicotyledons</taxon>
        <taxon>Gunneridae</taxon>
        <taxon>Pentapetalae</taxon>
        <taxon>rosids</taxon>
        <taxon>fabids</taxon>
        <taxon>Malpighiales</taxon>
        <taxon>Salicaceae</taxon>
        <taxon>Saliceae</taxon>
        <taxon>Populus</taxon>
    </lineage>
</organism>
<accession>A0ACC4BDG3</accession>
<reference evidence="1 2" key="1">
    <citation type="journal article" date="2024" name="Plant Biotechnol. J.">
        <title>Genome and CRISPR/Cas9 system of a widespread forest tree (Populus alba) in the world.</title>
        <authorList>
            <person name="Liu Y.J."/>
            <person name="Jiang P.F."/>
            <person name="Han X.M."/>
            <person name="Li X.Y."/>
            <person name="Wang H.M."/>
            <person name="Wang Y.J."/>
            <person name="Wang X.X."/>
            <person name="Zeng Q.Y."/>
        </authorList>
    </citation>
    <scope>NUCLEOTIDE SEQUENCE [LARGE SCALE GENOMIC DNA]</scope>
    <source>
        <strain evidence="2">cv. PAL-ZL1</strain>
    </source>
</reference>
<sequence length="813" mass="90813">MGGFQLQKLQMSWQPSLLSQKRKNGPPLGLKNLGNSCYLNSVLQCLTYTPPLANFCLRLQHSSLCDSVANGDRKRDCPFCILEKRIVRSLSLDLTLDAPAKIQSCLKIFAEHFRCGRQEDAHEFLRYVIDACHNTCLRLKKLRRKGIENGGGGVSVVKEIFGGALQSQVKCLCCNYESNKVDEIMDISLDVLNSYSVRDAMQKFFQPEVLDGNNKYKCEKCQKLVAARKQMSILQAPNVLVIQLKRFEGIFGVKIDKTIAFEEVLVLSGLMSKTSQDPQPEYNLFGTIVHSGYSPESGHYYAYIKDAMGRWYCCNDSYVTLSNLQEVLSEKVYVLFFSRTNQRPASTASSFASYGVKSRESNGCVEFKSSKGAVPLKTLPTKPQVEQSSKKDISAMSRIDRVPSSPLVKSSICGNSGSKSTPLSVNGKVGHLKGQNKGMNGNVKETVRVEKRDKDVSTVTSSNGFEKHKNVDAVEGENCHAFAAASENGHSQNAAFNSVKPLVCDSNGTTSKVTTGRVHDHLELQSGSMKCCADISGLKRKLKEDTSILLAQDSQSLAKIEEFKEALKQQASLILGSCGFFDKVYDFMRVKKRLCVQEAGNNPSGTELKKLLIADAKRTFISQIPESLKEDLVKRLQSFSQEKRHSSAVLGNSTAEHESGFWRQGEVSYTILMWRNQVEMRRIYNCNGESRRPRATLQIYPNAQLLWARKGERQEAAKKSLIESFKALEGELGDKPYFGGASFGLIDIALIPFYSFFYAFETLGRFSMEEECPEIVAWAKRCSQRETVSKSVVLDQHKAYEFVLELMAWHGVK</sequence>
<gene>
    <name evidence="1" type="ORF">D5086_021891</name>
</gene>
<dbReference type="EMBL" id="RCHU02000011">
    <property type="protein sequence ID" value="KAL3576608.1"/>
    <property type="molecule type" value="Genomic_DNA"/>
</dbReference>